<dbReference type="PANTHER" id="PTHR23301">
    <property type="entry name" value="CHITIN BINDING PERITROPHIN-A"/>
    <property type="match status" value="1"/>
</dbReference>
<dbReference type="AlphaFoldDB" id="A0AAJ7W982"/>
<evidence type="ECO:0000256" key="7">
    <source>
        <dbReference type="SAM" id="Phobius"/>
    </source>
</evidence>
<dbReference type="PROSITE" id="PS50940">
    <property type="entry name" value="CHIT_BIND_II"/>
    <property type="match status" value="2"/>
</dbReference>
<feature type="compositionally biased region" description="Pro residues" evidence="6">
    <location>
        <begin position="257"/>
        <end position="283"/>
    </location>
</feature>
<keyword evidence="7" id="KW-0812">Transmembrane</keyword>
<feature type="domain" description="Chitin-binding type-2" evidence="8">
    <location>
        <begin position="192"/>
        <end position="252"/>
    </location>
</feature>
<reference evidence="10" key="1">
    <citation type="submission" date="2025-08" db="UniProtKB">
        <authorList>
            <consortium name="RefSeq"/>
        </authorList>
    </citation>
    <scope>IDENTIFICATION</scope>
    <source>
        <tissue evidence="10">Whole body</tissue>
    </source>
</reference>
<evidence type="ECO:0000256" key="1">
    <source>
        <dbReference type="ARBA" id="ARBA00022669"/>
    </source>
</evidence>
<evidence type="ECO:0000256" key="2">
    <source>
        <dbReference type="ARBA" id="ARBA00022729"/>
    </source>
</evidence>
<protein>
    <submittedName>
        <fullName evidence="10">Extensin-like</fullName>
    </submittedName>
</protein>
<dbReference type="SUPFAM" id="SSF57625">
    <property type="entry name" value="Invertebrate chitin-binding proteins"/>
    <property type="match status" value="2"/>
</dbReference>
<dbReference type="SMART" id="SM00494">
    <property type="entry name" value="ChtBD2"/>
    <property type="match status" value="2"/>
</dbReference>
<evidence type="ECO:0000256" key="3">
    <source>
        <dbReference type="ARBA" id="ARBA00022737"/>
    </source>
</evidence>
<proteinExistence type="predicted"/>
<keyword evidence="4" id="KW-1015">Disulfide bond</keyword>
<keyword evidence="9" id="KW-1185">Reference proteome</keyword>
<evidence type="ECO:0000313" key="9">
    <source>
        <dbReference type="Proteomes" id="UP000694925"/>
    </source>
</evidence>
<organism evidence="9 10">
    <name type="scientific">Ceratina calcarata</name>
    <dbReference type="NCBI Taxonomy" id="156304"/>
    <lineage>
        <taxon>Eukaryota</taxon>
        <taxon>Metazoa</taxon>
        <taxon>Ecdysozoa</taxon>
        <taxon>Arthropoda</taxon>
        <taxon>Hexapoda</taxon>
        <taxon>Insecta</taxon>
        <taxon>Pterygota</taxon>
        <taxon>Neoptera</taxon>
        <taxon>Endopterygota</taxon>
        <taxon>Hymenoptera</taxon>
        <taxon>Apocrita</taxon>
        <taxon>Aculeata</taxon>
        <taxon>Apoidea</taxon>
        <taxon>Anthophila</taxon>
        <taxon>Apidae</taxon>
        <taxon>Ceratina</taxon>
        <taxon>Zadontomerus</taxon>
    </lineage>
</organism>
<keyword evidence="3" id="KW-0677">Repeat</keyword>
<keyword evidence="5" id="KW-0325">Glycoprotein</keyword>
<evidence type="ECO:0000256" key="5">
    <source>
        <dbReference type="ARBA" id="ARBA00023180"/>
    </source>
</evidence>
<evidence type="ECO:0000256" key="6">
    <source>
        <dbReference type="SAM" id="MobiDB-lite"/>
    </source>
</evidence>
<sequence length="303" mass="33283">ITFLLAISNLFFTIIVILVIIVTVVWATPPPKCPDQNDEDVTLFPNPDDCTTYYSCNYGYPWLMHCPDGLIYNSTERVCARGDLSCRPPPPSTTSPPSTPTKDPTASPKLFEELRHHSSRPPRPTGSPRPPHPTGSPRPPRPTGSPRPPHPTGSPKPPRPTPSPTSPRPTDEPSSSTHLLSIQEFLNDNLATVTCPSYIQAGEIVLLRNPNDCGSFYLCNGDIPVLMRCPENLVFDPVSKQCDWNKDHHTSSGPRPSTTPKPPKPSKTPKPPKPSKTPRPPRTTTPLPSSTGRPFFSDSQERN</sequence>
<evidence type="ECO:0000259" key="8">
    <source>
        <dbReference type="PROSITE" id="PS50940"/>
    </source>
</evidence>
<feature type="compositionally biased region" description="Pro residues" evidence="6">
    <location>
        <begin position="121"/>
        <end position="167"/>
    </location>
</feature>
<feature type="region of interest" description="Disordered" evidence="6">
    <location>
        <begin position="84"/>
        <end position="177"/>
    </location>
</feature>
<dbReference type="RefSeq" id="XP_026667851.1">
    <property type="nucleotide sequence ID" value="XM_026812050.1"/>
</dbReference>
<feature type="region of interest" description="Disordered" evidence="6">
    <location>
        <begin position="245"/>
        <end position="303"/>
    </location>
</feature>
<dbReference type="GeneID" id="108623178"/>
<evidence type="ECO:0000256" key="4">
    <source>
        <dbReference type="ARBA" id="ARBA00023157"/>
    </source>
</evidence>
<dbReference type="Pfam" id="PF01607">
    <property type="entry name" value="CBM_14"/>
    <property type="match status" value="2"/>
</dbReference>
<dbReference type="PRINTS" id="PR01217">
    <property type="entry name" value="PRICHEXTENSN"/>
</dbReference>
<dbReference type="GO" id="GO:0008061">
    <property type="term" value="F:chitin binding"/>
    <property type="evidence" value="ECO:0007669"/>
    <property type="project" value="UniProtKB-KW"/>
</dbReference>
<accession>A0AAJ7W982</accession>
<dbReference type="InterPro" id="IPR051940">
    <property type="entry name" value="Chitin_bind-dev_reg"/>
</dbReference>
<keyword evidence="1" id="KW-0147">Chitin-binding</keyword>
<dbReference type="GO" id="GO:0005576">
    <property type="term" value="C:extracellular region"/>
    <property type="evidence" value="ECO:0007669"/>
    <property type="project" value="InterPro"/>
</dbReference>
<feature type="transmembrane region" description="Helical" evidence="7">
    <location>
        <begin position="7"/>
        <end position="27"/>
    </location>
</feature>
<feature type="domain" description="Chitin-binding type-2" evidence="8">
    <location>
        <begin position="30"/>
        <end position="88"/>
    </location>
</feature>
<feature type="non-terminal residue" evidence="10">
    <location>
        <position position="1"/>
    </location>
</feature>
<keyword evidence="7" id="KW-1133">Transmembrane helix</keyword>
<gene>
    <name evidence="10" type="primary">LOC108623178</name>
</gene>
<feature type="compositionally biased region" description="Low complexity" evidence="6">
    <location>
        <begin position="284"/>
        <end position="294"/>
    </location>
</feature>
<dbReference type="PANTHER" id="PTHR23301:SF0">
    <property type="entry name" value="CHITIN-BINDING TYPE-2 DOMAIN-CONTAINING PROTEIN-RELATED"/>
    <property type="match status" value="1"/>
</dbReference>
<dbReference type="KEGG" id="ccal:108623178"/>
<dbReference type="Proteomes" id="UP000694925">
    <property type="component" value="Unplaced"/>
</dbReference>
<dbReference type="InterPro" id="IPR002557">
    <property type="entry name" value="Chitin-bd_dom"/>
</dbReference>
<dbReference type="InterPro" id="IPR036508">
    <property type="entry name" value="Chitin-bd_dom_sf"/>
</dbReference>
<keyword evidence="7" id="KW-0472">Membrane</keyword>
<keyword evidence="2" id="KW-0732">Signal</keyword>
<evidence type="ECO:0000313" key="10">
    <source>
        <dbReference type="RefSeq" id="XP_026667851.1"/>
    </source>
</evidence>
<name>A0AAJ7W982_9HYME</name>
<feature type="compositionally biased region" description="Pro residues" evidence="6">
    <location>
        <begin position="87"/>
        <end position="99"/>
    </location>
</feature>
<dbReference type="Gene3D" id="2.170.140.10">
    <property type="entry name" value="Chitin binding domain"/>
    <property type="match status" value="2"/>
</dbReference>